<dbReference type="HOGENOM" id="CLU_098333_0_2_1"/>
<dbReference type="eggNOG" id="KOG4102">
    <property type="taxonomic scope" value="Eukaryota"/>
</dbReference>
<dbReference type="InterPro" id="IPR011107">
    <property type="entry name" value="PPI_Ypi1"/>
</dbReference>
<dbReference type="GO" id="GO:0008157">
    <property type="term" value="F:protein phosphatase 1 binding"/>
    <property type="evidence" value="ECO:0007669"/>
    <property type="project" value="TreeGrafter"/>
</dbReference>
<accession>G8YBA9</accession>
<dbReference type="OrthoDB" id="307488at2759"/>
<dbReference type="EMBL" id="FO082050">
    <property type="protein sequence ID" value="CCE82240.1"/>
    <property type="molecule type" value="Genomic_DNA"/>
</dbReference>
<sequence length="162" mass="17621">MAERSRSPGGGSFTNTGSGTITTTEPPADRQENGAESAGDSGTIHLRNRNPHRVRWTEDVVDNENMNKKKSKICCIFHPQREFGESSGSSSDSDSDSDSSGSSGNSDDEGANSHPRNAPEHDECCGHRHTRRKKAKDKPNAYERQPHGKNVTHEEGNKASFA</sequence>
<keyword evidence="2" id="KW-0539">Nucleus</keyword>
<evidence type="ECO:0000313" key="4">
    <source>
        <dbReference type="EMBL" id="CCE82240.1"/>
    </source>
</evidence>
<evidence type="ECO:0000313" key="5">
    <source>
        <dbReference type="Proteomes" id="UP000005222"/>
    </source>
</evidence>
<feature type="compositionally biased region" description="Basic and acidic residues" evidence="3">
    <location>
        <begin position="117"/>
        <end position="126"/>
    </location>
</feature>
<dbReference type="FunCoup" id="G8YBA9">
    <property type="interactions" value="230"/>
</dbReference>
<dbReference type="GO" id="GO:0004865">
    <property type="term" value="F:protein serine/threonine phosphatase inhibitor activity"/>
    <property type="evidence" value="ECO:0007669"/>
    <property type="project" value="UniProtKB-UniRule"/>
</dbReference>
<feature type="compositionally biased region" description="Basic residues" evidence="3">
    <location>
        <begin position="127"/>
        <end position="136"/>
    </location>
</feature>
<comment type="subcellular location">
    <subcellularLocation>
        <location evidence="2">Nucleus</location>
    </subcellularLocation>
</comment>
<proteinExistence type="inferred from homology"/>
<dbReference type="GO" id="GO:0005634">
    <property type="term" value="C:nucleus"/>
    <property type="evidence" value="ECO:0007669"/>
    <property type="project" value="UniProtKB-SubCell"/>
</dbReference>
<protein>
    <recommendedName>
        <fullName evidence="2">Type 1 phosphatases regulator</fullName>
    </recommendedName>
</protein>
<feature type="compositionally biased region" description="Low complexity" evidence="3">
    <location>
        <begin position="85"/>
        <end position="105"/>
    </location>
</feature>
<dbReference type="PANTHER" id="PTHR20835">
    <property type="entry name" value="E3 UBIQUITIN-PROTEIN LIGASE PPP1R11-RELATED"/>
    <property type="match status" value="1"/>
</dbReference>
<dbReference type="InParanoid" id="G8YBA9"/>
<evidence type="ECO:0000256" key="3">
    <source>
        <dbReference type="SAM" id="MobiDB-lite"/>
    </source>
</evidence>
<name>G8YBA9_PICSO</name>
<feature type="compositionally biased region" description="Basic and acidic residues" evidence="3">
    <location>
        <begin position="137"/>
        <end position="162"/>
    </location>
</feature>
<evidence type="ECO:0000256" key="1">
    <source>
        <dbReference type="ARBA" id="ARBA00005605"/>
    </source>
</evidence>
<evidence type="ECO:0000256" key="2">
    <source>
        <dbReference type="RuleBase" id="RU367162"/>
    </source>
</evidence>
<feature type="region of interest" description="Disordered" evidence="3">
    <location>
        <begin position="1"/>
        <end position="162"/>
    </location>
</feature>
<dbReference type="Proteomes" id="UP000005222">
    <property type="component" value="Chromosome J"/>
</dbReference>
<comment type="function">
    <text evidence="2">Regulator of type 1 phosphatases which maintains protein phosphatase activity under strict control.</text>
</comment>
<feature type="compositionally biased region" description="Low complexity" evidence="3">
    <location>
        <begin position="13"/>
        <end position="24"/>
    </location>
</feature>
<organism evidence="4 5">
    <name type="scientific">Pichia sorbitophila (strain ATCC MYA-4447 / BCRC 22081 / CBS 7064 / NBRC 10061 / NRRL Y-12695)</name>
    <name type="common">Hybrid yeast</name>
    <dbReference type="NCBI Taxonomy" id="559304"/>
    <lineage>
        <taxon>Eukaryota</taxon>
        <taxon>Fungi</taxon>
        <taxon>Dikarya</taxon>
        <taxon>Ascomycota</taxon>
        <taxon>Saccharomycotina</taxon>
        <taxon>Pichiomycetes</taxon>
        <taxon>Debaryomycetaceae</taxon>
        <taxon>Millerozyma</taxon>
    </lineage>
</organism>
<reference evidence="4 5" key="1">
    <citation type="journal article" date="2012" name="G3 (Bethesda)">
        <title>Pichia sorbitophila, an interspecies yeast hybrid reveals early steps of genome resolution following polyploidization.</title>
        <authorList>
            <person name="Leh Louis V."/>
            <person name="Despons L."/>
            <person name="Friedrich A."/>
            <person name="Martin T."/>
            <person name="Durrens P."/>
            <person name="Casaregola S."/>
            <person name="Neuveglise C."/>
            <person name="Fairhead C."/>
            <person name="Marck C."/>
            <person name="Cruz J.A."/>
            <person name="Straub M.L."/>
            <person name="Kugler V."/>
            <person name="Sacerdot C."/>
            <person name="Uzunov Z."/>
            <person name="Thierry A."/>
            <person name="Weiss S."/>
            <person name="Bleykasten C."/>
            <person name="De Montigny J."/>
            <person name="Jacques N."/>
            <person name="Jung P."/>
            <person name="Lemaire M."/>
            <person name="Mallet S."/>
            <person name="Morel G."/>
            <person name="Richard G.F."/>
            <person name="Sarkar A."/>
            <person name="Savel G."/>
            <person name="Schacherer J."/>
            <person name="Seret M.L."/>
            <person name="Talla E."/>
            <person name="Samson G."/>
            <person name="Jubin C."/>
            <person name="Poulain J."/>
            <person name="Vacherie B."/>
            <person name="Barbe V."/>
            <person name="Pelletier E."/>
            <person name="Sherman D.J."/>
            <person name="Westhof E."/>
            <person name="Weissenbach J."/>
            <person name="Baret P.V."/>
            <person name="Wincker P."/>
            <person name="Gaillardin C."/>
            <person name="Dujon B."/>
            <person name="Souciet J.L."/>
        </authorList>
    </citation>
    <scope>NUCLEOTIDE SEQUENCE [LARGE SCALE GENOMIC DNA]</scope>
    <source>
        <strain evidence="5">ATCC MYA-4447 / BCRC 22081 / CBS 7064 / NBRC 10061 / NRRL Y-12695</strain>
    </source>
</reference>
<dbReference type="STRING" id="559304.G8YBA9"/>
<dbReference type="OMA" id="HKPRQFD"/>
<dbReference type="Pfam" id="PF07491">
    <property type="entry name" value="PPI_Ypi1"/>
    <property type="match status" value="1"/>
</dbReference>
<gene>
    <name evidence="4" type="primary">Piso0_001954</name>
    <name evidence="4" type="ORF">GNLVRS01_PISO0J01527g</name>
</gene>
<comment type="similarity">
    <text evidence="1 2">Belongs to the YPI1 family.</text>
</comment>
<dbReference type="PANTHER" id="PTHR20835:SF0">
    <property type="entry name" value="E3 UBIQUITIN-PROTEIN LIGASE PPP1R11"/>
    <property type="match status" value="1"/>
</dbReference>
<keyword evidence="5" id="KW-1185">Reference proteome</keyword>
<dbReference type="AlphaFoldDB" id="G8YBA9"/>